<evidence type="ECO:0000256" key="3">
    <source>
        <dbReference type="ARBA" id="ARBA00022741"/>
    </source>
</evidence>
<dbReference type="PROSITE" id="PS50893">
    <property type="entry name" value="ABC_TRANSPORTER_2"/>
    <property type="match status" value="1"/>
</dbReference>
<dbReference type="GO" id="GO:0005524">
    <property type="term" value="F:ATP binding"/>
    <property type="evidence" value="ECO:0007669"/>
    <property type="project" value="UniProtKB-KW"/>
</dbReference>
<evidence type="ECO:0000256" key="1">
    <source>
        <dbReference type="ARBA" id="ARBA00005417"/>
    </source>
</evidence>
<protein>
    <submittedName>
        <fullName evidence="6">ABC transporter ATP-binding protein</fullName>
    </submittedName>
</protein>
<accession>A0ABZ0U697</accession>
<organism evidence="6 7">
    <name type="scientific">Anaerocellum danielii</name>
    <dbReference type="NCBI Taxonomy" id="1387557"/>
    <lineage>
        <taxon>Bacteria</taxon>
        <taxon>Bacillati</taxon>
        <taxon>Bacillota</taxon>
        <taxon>Bacillota incertae sedis</taxon>
        <taxon>Caldicellulosiruptorales</taxon>
        <taxon>Caldicellulosiruptoraceae</taxon>
        <taxon>Anaerocellum</taxon>
    </lineage>
</organism>
<dbReference type="InterPro" id="IPR003439">
    <property type="entry name" value="ABC_transporter-like_ATP-bd"/>
</dbReference>
<feature type="domain" description="ABC transporter" evidence="5">
    <location>
        <begin position="2"/>
        <end position="229"/>
    </location>
</feature>
<keyword evidence="3" id="KW-0547">Nucleotide-binding</keyword>
<keyword evidence="4 6" id="KW-0067">ATP-binding</keyword>
<dbReference type="InterPro" id="IPR003593">
    <property type="entry name" value="AAA+_ATPase"/>
</dbReference>
<dbReference type="InterPro" id="IPR027417">
    <property type="entry name" value="P-loop_NTPase"/>
</dbReference>
<sequence length="294" mass="33562">MVSVDNLFKSFGKKEVLKGINLVFEENKVYGLFGKNGAGKTTLLKIILGLLFPTKGSVSVFGKNPWNGGLKEVGYLPENLAGYFELSAYDNIDIIARMQGIKLRRKEIFEILEAVNLKEVATKKVKDFSLGMKRRLQLAFAICIGDKKLLILDEPTNGLDIEGVFWFKEKIKEMKGQKDKTIIISTHAFEELESIIDEFIIIHKGEIKIKSDISDLEIRNKKIIKISKEDAEKFIGLANLLKLNYTRLSDVEFIVEENEEINFLEQIIKNGIELQKFETYRQTIKSIFGVMTKE</sequence>
<evidence type="ECO:0000256" key="4">
    <source>
        <dbReference type="ARBA" id="ARBA00022840"/>
    </source>
</evidence>
<dbReference type="SUPFAM" id="SSF52540">
    <property type="entry name" value="P-loop containing nucleoside triphosphate hydrolases"/>
    <property type="match status" value="1"/>
</dbReference>
<proteinExistence type="inferred from homology"/>
<gene>
    <name evidence="6" type="ORF">SOJ16_000892</name>
</gene>
<reference evidence="6 7" key="1">
    <citation type="submission" date="2023-12" db="EMBL/GenBank/DDBJ databases">
        <authorList>
            <person name="Manesh M.J.H."/>
            <person name="Bing R.G."/>
            <person name="Willard D.J."/>
            <person name="Kelly R.M."/>
        </authorList>
    </citation>
    <scope>NUCLEOTIDE SEQUENCE [LARGE SCALE GENOMIC DNA]</scope>
    <source>
        <strain evidence="6 7">DSM 8977</strain>
    </source>
</reference>
<comment type="similarity">
    <text evidence="1">Belongs to the ABC transporter superfamily.</text>
</comment>
<dbReference type="EMBL" id="CP139957">
    <property type="protein sequence ID" value="WPX10123.1"/>
    <property type="molecule type" value="Genomic_DNA"/>
</dbReference>
<dbReference type="Proteomes" id="UP001322744">
    <property type="component" value="Chromosome"/>
</dbReference>
<evidence type="ECO:0000259" key="5">
    <source>
        <dbReference type="PROSITE" id="PS50893"/>
    </source>
</evidence>
<dbReference type="SMART" id="SM00382">
    <property type="entry name" value="AAA"/>
    <property type="match status" value="1"/>
</dbReference>
<keyword evidence="2" id="KW-0813">Transport</keyword>
<evidence type="ECO:0000313" key="6">
    <source>
        <dbReference type="EMBL" id="WPX10123.1"/>
    </source>
</evidence>
<name>A0ABZ0U697_9FIRM</name>
<evidence type="ECO:0000313" key="7">
    <source>
        <dbReference type="Proteomes" id="UP001322744"/>
    </source>
</evidence>
<dbReference type="PANTHER" id="PTHR43335">
    <property type="entry name" value="ABC TRANSPORTER, ATP-BINDING PROTEIN"/>
    <property type="match status" value="1"/>
</dbReference>
<dbReference type="Gene3D" id="3.40.50.300">
    <property type="entry name" value="P-loop containing nucleotide triphosphate hydrolases"/>
    <property type="match status" value="1"/>
</dbReference>
<dbReference type="RefSeq" id="WP_045174430.1">
    <property type="nucleotide sequence ID" value="NZ_CP139957.1"/>
</dbReference>
<evidence type="ECO:0000256" key="2">
    <source>
        <dbReference type="ARBA" id="ARBA00022448"/>
    </source>
</evidence>
<dbReference type="Pfam" id="PF00005">
    <property type="entry name" value="ABC_tran"/>
    <property type="match status" value="1"/>
</dbReference>
<dbReference type="CDD" id="cd03230">
    <property type="entry name" value="ABC_DR_subfamily_A"/>
    <property type="match status" value="1"/>
</dbReference>
<keyword evidence="7" id="KW-1185">Reference proteome</keyword>